<keyword evidence="1" id="KW-0808">Transferase</keyword>
<reference evidence="1 2" key="1">
    <citation type="submission" date="2023-10" db="EMBL/GenBank/DDBJ databases">
        <title>Sphingomonas sp. HF-S4 16S ribosomal RNA gene Genome sequencing and assembly.</title>
        <authorList>
            <person name="Lee H."/>
        </authorList>
    </citation>
    <scope>NUCLEOTIDE SEQUENCE [LARGE SCALE GENOMIC DNA]</scope>
    <source>
        <strain evidence="1 2">HF-S4</strain>
    </source>
</reference>
<dbReference type="EC" id="2.1.1.-" evidence="1"/>
<dbReference type="Proteomes" id="UP001273531">
    <property type="component" value="Unassembled WGS sequence"/>
</dbReference>
<name>A0ABU3Y7S8_9SPHN</name>
<dbReference type="GO" id="GO:0032259">
    <property type="term" value="P:methylation"/>
    <property type="evidence" value="ECO:0007669"/>
    <property type="project" value="UniProtKB-KW"/>
</dbReference>
<sequence>MSLLIHSMSEFSDIILGCMHAADASNLVEVGAEFGGMSQQLAAYAQLKQGHLTSIDPTPQPEFIAWADGCKSATHIALPSLEAMPTLANVDAWVIDGDHNYYTVSNELRIADELAQRDGRPLLAFLHDVSWPTARRDMYYAPERIPAEWRHPHSFEGGAFLGQSELRPHRGFRGMGNFAFATHEGGPRNGVLTAVEDFLDAARTPDRALAFAHVPAVFGLGIVFDSSAPWAADVAQIVHPYHDNALMASLELNRLRNYLAVIDWQDRQAA</sequence>
<keyword evidence="1" id="KW-0489">Methyltransferase</keyword>
<keyword evidence="2" id="KW-1185">Reference proteome</keyword>
<comment type="caution">
    <text evidence="1">The sequence shown here is derived from an EMBL/GenBank/DDBJ whole genome shotgun (WGS) entry which is preliminary data.</text>
</comment>
<dbReference type="GO" id="GO:0008168">
    <property type="term" value="F:methyltransferase activity"/>
    <property type="evidence" value="ECO:0007669"/>
    <property type="project" value="UniProtKB-KW"/>
</dbReference>
<evidence type="ECO:0000313" key="2">
    <source>
        <dbReference type="Proteomes" id="UP001273531"/>
    </source>
</evidence>
<proteinExistence type="predicted"/>
<evidence type="ECO:0000313" key="1">
    <source>
        <dbReference type="EMBL" id="MDV3457367.1"/>
    </source>
</evidence>
<dbReference type="SUPFAM" id="SSF53335">
    <property type="entry name" value="S-adenosyl-L-methionine-dependent methyltransferases"/>
    <property type="match status" value="1"/>
</dbReference>
<accession>A0ABU3Y7S8</accession>
<organism evidence="1 2">
    <name type="scientific">Sphingomonas agrestis</name>
    <dbReference type="NCBI Taxonomy" id="3080540"/>
    <lineage>
        <taxon>Bacteria</taxon>
        <taxon>Pseudomonadati</taxon>
        <taxon>Pseudomonadota</taxon>
        <taxon>Alphaproteobacteria</taxon>
        <taxon>Sphingomonadales</taxon>
        <taxon>Sphingomonadaceae</taxon>
        <taxon>Sphingomonas</taxon>
    </lineage>
</organism>
<protein>
    <submittedName>
        <fullName evidence="1">Class I SAM-dependent methyltransferase</fullName>
        <ecNumber evidence="1">2.1.1.-</ecNumber>
    </submittedName>
</protein>
<gene>
    <name evidence="1" type="ORF">RZN05_10270</name>
</gene>
<dbReference type="EMBL" id="JAWJEJ010000001">
    <property type="protein sequence ID" value="MDV3457367.1"/>
    <property type="molecule type" value="Genomic_DNA"/>
</dbReference>
<dbReference type="InterPro" id="IPR029063">
    <property type="entry name" value="SAM-dependent_MTases_sf"/>
</dbReference>
<dbReference type="RefSeq" id="WP_317226520.1">
    <property type="nucleotide sequence ID" value="NZ_JAWJEJ010000001.1"/>
</dbReference>
<dbReference type="Pfam" id="PF13578">
    <property type="entry name" value="Methyltransf_24"/>
    <property type="match status" value="1"/>
</dbReference>